<proteinExistence type="predicted"/>
<feature type="transmembrane region" description="Helical" evidence="5">
    <location>
        <begin position="119"/>
        <end position="136"/>
    </location>
</feature>
<feature type="transmembrane region" description="Helical" evidence="5">
    <location>
        <begin position="288"/>
        <end position="309"/>
    </location>
</feature>
<feature type="transmembrane region" description="Helical" evidence="5">
    <location>
        <begin position="234"/>
        <end position="256"/>
    </location>
</feature>
<dbReference type="PANTHER" id="PTHR23521">
    <property type="entry name" value="TRANSPORTER MFS SUPERFAMILY"/>
    <property type="match status" value="1"/>
</dbReference>
<dbReference type="Gene3D" id="1.20.1250.20">
    <property type="entry name" value="MFS general substrate transporter like domains"/>
    <property type="match status" value="2"/>
</dbReference>
<keyword evidence="8" id="KW-1185">Reference proteome</keyword>
<feature type="transmembrane region" description="Helical" evidence="5">
    <location>
        <begin position="195"/>
        <end position="214"/>
    </location>
</feature>
<evidence type="ECO:0000256" key="5">
    <source>
        <dbReference type="SAM" id="Phobius"/>
    </source>
</evidence>
<evidence type="ECO:0000256" key="1">
    <source>
        <dbReference type="ARBA" id="ARBA00004651"/>
    </source>
</evidence>
<comment type="subcellular location">
    <subcellularLocation>
        <location evidence="1">Cell membrane</location>
        <topology evidence="1">Multi-pass membrane protein</topology>
    </subcellularLocation>
</comment>
<sequence>MALSVWFSATSVVPSLTIEWRISSAAAVWLTASVQIGFAIGAIVSAVANLADRIRPQVLLGVSACGTAGLTLAFAWFAEGLTTAMILRFFTGVLLAGVYPVGMKLMASWSTSANRGTSFGLLIGALTVGSILPHLINGIETLPWKSVMTVAACVAAAGGLLSVLFLRPGPGAGSGRVQANPRYIWQMFKNRESRLANIGYFGHMWELYALWAWVGTFLVSSVNEHQRAISSSASSATIFVTIGIFGLLGCLVGGWLADKIGRAMTAGMALAISGTCCLLSPLAFDAAWAVLVLFLAIWGAAVIADSGVFSTMLSETVDSRYVGTALTAQTAIGFLLTVVTIQIVPIIADAVGWRYAFLVLLAGPLMGVAAMRGLRSIF</sequence>
<feature type="transmembrane region" description="Helical" evidence="5">
    <location>
        <begin position="58"/>
        <end position="78"/>
    </location>
</feature>
<reference evidence="7 8" key="1">
    <citation type="submission" date="2017-04" db="EMBL/GenBank/DDBJ databases">
        <title>Whole Genome Sequence of 1,4-Dioxane Degrading Bacterium Mycobacterium dioxanotrophicus PH-06.</title>
        <authorList>
            <person name="He Y."/>
        </authorList>
    </citation>
    <scope>NUCLEOTIDE SEQUENCE [LARGE SCALE GENOMIC DNA]</scope>
    <source>
        <strain evidence="7 8">PH-06</strain>
    </source>
</reference>
<feature type="transmembrane region" description="Helical" evidence="5">
    <location>
        <begin position="321"/>
        <end position="347"/>
    </location>
</feature>
<feature type="transmembrane region" description="Helical" evidence="5">
    <location>
        <begin position="148"/>
        <end position="166"/>
    </location>
</feature>
<keyword evidence="3 5" id="KW-1133">Transmembrane helix</keyword>
<feature type="transmembrane region" description="Helical" evidence="5">
    <location>
        <begin position="84"/>
        <end position="107"/>
    </location>
</feature>
<dbReference type="KEGG" id="mdx:BTO20_03990"/>
<dbReference type="OrthoDB" id="9781976at2"/>
<evidence type="ECO:0000256" key="4">
    <source>
        <dbReference type="ARBA" id="ARBA00023136"/>
    </source>
</evidence>
<dbReference type="GO" id="GO:0005886">
    <property type="term" value="C:plasma membrane"/>
    <property type="evidence" value="ECO:0007669"/>
    <property type="project" value="UniProtKB-SubCell"/>
</dbReference>
<dbReference type="AlphaFoldDB" id="A0A1Y0CEK2"/>
<keyword evidence="4 5" id="KW-0472">Membrane</keyword>
<feature type="domain" description="Major facilitator superfamily (MFS) profile" evidence="6">
    <location>
        <begin position="1"/>
        <end position="378"/>
    </location>
</feature>
<evidence type="ECO:0000313" key="8">
    <source>
        <dbReference type="Proteomes" id="UP000195331"/>
    </source>
</evidence>
<dbReference type="InterPro" id="IPR036259">
    <property type="entry name" value="MFS_trans_sf"/>
</dbReference>
<feature type="transmembrane region" description="Helical" evidence="5">
    <location>
        <begin position="353"/>
        <end position="374"/>
    </location>
</feature>
<dbReference type="PANTHER" id="PTHR23521:SF3">
    <property type="entry name" value="MFS TRANSPORTER"/>
    <property type="match status" value="1"/>
</dbReference>
<evidence type="ECO:0000259" key="6">
    <source>
        <dbReference type="PROSITE" id="PS50850"/>
    </source>
</evidence>
<dbReference type="InterPro" id="IPR020846">
    <property type="entry name" value="MFS_dom"/>
</dbReference>
<organism evidence="7 8">
    <name type="scientific">Mycobacterium dioxanotrophicus</name>
    <dbReference type="NCBI Taxonomy" id="482462"/>
    <lineage>
        <taxon>Bacteria</taxon>
        <taxon>Bacillati</taxon>
        <taxon>Actinomycetota</taxon>
        <taxon>Actinomycetes</taxon>
        <taxon>Mycobacteriales</taxon>
        <taxon>Mycobacteriaceae</taxon>
        <taxon>Mycobacterium</taxon>
    </lineage>
</organism>
<name>A0A1Y0CEK2_9MYCO</name>
<dbReference type="RefSeq" id="WP_087081571.1">
    <property type="nucleotide sequence ID" value="NZ_CP020809.1"/>
</dbReference>
<dbReference type="Pfam" id="PF07690">
    <property type="entry name" value="MFS_1"/>
    <property type="match status" value="1"/>
</dbReference>
<dbReference type="Proteomes" id="UP000195331">
    <property type="component" value="Chromosome"/>
</dbReference>
<dbReference type="GO" id="GO:0022857">
    <property type="term" value="F:transmembrane transporter activity"/>
    <property type="evidence" value="ECO:0007669"/>
    <property type="project" value="InterPro"/>
</dbReference>
<evidence type="ECO:0000256" key="3">
    <source>
        <dbReference type="ARBA" id="ARBA00022989"/>
    </source>
</evidence>
<gene>
    <name evidence="7" type="ORF">BTO20_03990</name>
</gene>
<dbReference type="PROSITE" id="PS50850">
    <property type="entry name" value="MFS"/>
    <property type="match status" value="1"/>
</dbReference>
<accession>A0A1Y0CEK2</accession>
<dbReference type="SUPFAM" id="SSF103473">
    <property type="entry name" value="MFS general substrate transporter"/>
    <property type="match status" value="1"/>
</dbReference>
<feature type="transmembrane region" description="Helical" evidence="5">
    <location>
        <begin position="27"/>
        <end position="51"/>
    </location>
</feature>
<evidence type="ECO:0000256" key="2">
    <source>
        <dbReference type="ARBA" id="ARBA00022692"/>
    </source>
</evidence>
<evidence type="ECO:0000313" key="7">
    <source>
        <dbReference type="EMBL" id="ART73396.1"/>
    </source>
</evidence>
<keyword evidence="2 5" id="KW-0812">Transmembrane</keyword>
<dbReference type="InterPro" id="IPR011701">
    <property type="entry name" value="MFS"/>
</dbReference>
<protein>
    <submittedName>
        <fullName evidence="7">MFS transporter</fullName>
    </submittedName>
</protein>
<dbReference type="EMBL" id="CP020809">
    <property type="protein sequence ID" value="ART73396.1"/>
    <property type="molecule type" value="Genomic_DNA"/>
</dbReference>